<keyword evidence="2" id="KW-1185">Reference proteome</keyword>
<comment type="caution">
    <text evidence="1">The sequence shown here is derived from an EMBL/GenBank/DDBJ whole genome shotgun (WGS) entry which is preliminary data.</text>
</comment>
<dbReference type="Proteomes" id="UP001155587">
    <property type="component" value="Unassembled WGS sequence"/>
</dbReference>
<dbReference type="RefSeq" id="WP_265674063.1">
    <property type="nucleotide sequence ID" value="NZ_JAKRRY010000005.1"/>
</dbReference>
<protein>
    <submittedName>
        <fullName evidence="1">Uncharacterized protein</fullName>
    </submittedName>
</protein>
<reference evidence="1" key="1">
    <citation type="submission" date="2022-02" db="EMBL/GenBank/DDBJ databases">
        <title>Vibrio sp. nov, a new bacterium isolated from seawater.</title>
        <authorList>
            <person name="Yuan Y."/>
        </authorList>
    </citation>
    <scope>NUCLEOTIDE SEQUENCE</scope>
    <source>
        <strain evidence="1">ZSDZ65</strain>
    </source>
</reference>
<dbReference type="AlphaFoldDB" id="A0A9X3CLN1"/>
<name>A0A9X3CLN1_9VIBR</name>
<evidence type="ECO:0000313" key="1">
    <source>
        <dbReference type="EMBL" id="MCW8345656.1"/>
    </source>
</evidence>
<proteinExistence type="predicted"/>
<sequence length="120" mass="13541">MNQKCYGIIDVGNGDDAIIYIGHYSHVPTINSTYYDQKIKTNRKIVIDTSIGWSNNLRELNALQVYNLIRDVNDILDLFTIENAVIVTSMLPSTITTSLVKATKTRLGEYTFVNPAAKWL</sequence>
<evidence type="ECO:0000313" key="2">
    <source>
        <dbReference type="Proteomes" id="UP001155587"/>
    </source>
</evidence>
<organism evidence="1 2">
    <name type="scientific">Vibrio qingdaonensis</name>
    <dbReference type="NCBI Taxonomy" id="2829491"/>
    <lineage>
        <taxon>Bacteria</taxon>
        <taxon>Pseudomonadati</taxon>
        <taxon>Pseudomonadota</taxon>
        <taxon>Gammaproteobacteria</taxon>
        <taxon>Vibrionales</taxon>
        <taxon>Vibrionaceae</taxon>
        <taxon>Vibrio</taxon>
    </lineage>
</organism>
<gene>
    <name evidence="1" type="ORF">MD535_06485</name>
</gene>
<accession>A0A9X3CLN1</accession>
<dbReference type="EMBL" id="JAKRRY010000005">
    <property type="protein sequence ID" value="MCW8345656.1"/>
    <property type="molecule type" value="Genomic_DNA"/>
</dbReference>